<dbReference type="Pfam" id="PF07690">
    <property type="entry name" value="MFS_1"/>
    <property type="match status" value="1"/>
</dbReference>
<feature type="region of interest" description="Disordered" evidence="3">
    <location>
        <begin position="244"/>
        <end position="266"/>
    </location>
</feature>
<feature type="transmembrane region" description="Helical" evidence="4">
    <location>
        <begin position="215"/>
        <end position="236"/>
    </location>
</feature>
<feature type="transmembrane region" description="Helical" evidence="4">
    <location>
        <begin position="355"/>
        <end position="374"/>
    </location>
</feature>
<dbReference type="OrthoDB" id="2213137at2759"/>
<protein>
    <recommendedName>
        <fullName evidence="5">Major facilitator superfamily (MFS) profile domain-containing protein</fullName>
    </recommendedName>
</protein>
<name>A0A9P6U984_9FUNG</name>
<feature type="transmembrane region" description="Helical" evidence="4">
    <location>
        <begin position="94"/>
        <end position="119"/>
    </location>
</feature>
<feature type="transmembrane region" description="Helical" evidence="4">
    <location>
        <begin position="126"/>
        <end position="145"/>
    </location>
</feature>
<feature type="domain" description="Major facilitator superfamily (MFS) profile" evidence="5">
    <location>
        <begin position="56"/>
        <end position="472"/>
    </location>
</feature>
<dbReference type="GO" id="GO:0016020">
    <property type="term" value="C:membrane"/>
    <property type="evidence" value="ECO:0007669"/>
    <property type="project" value="UniProtKB-SubCell"/>
</dbReference>
<evidence type="ECO:0000256" key="1">
    <source>
        <dbReference type="ARBA" id="ARBA00004141"/>
    </source>
</evidence>
<sequence length="482" mass="51370">MNAALERPSPTRRDTTDTIVQGSLAVTTAGAPDTATLSSPTKEAVVPLAREGGARAWLVVLGSFFIHSFAFAPTEYVFGIFEHHYQNIFPDATASSIAFVGTTGSSVTYLAGFLAGIVADRFGFRITAFIGAIIMTVSLILASFATQLWHLYLTQGILFGIGSSLAYYPAIAAPSHYFSKKRGLATGLAVSGVGAGGLVLAPLTHSLIDKVDIFWTLRILAALCLVMCGGASMFIVEKKEHLDPNGSVSEQRQGIEEKDQEYGSASLETRMETEKTPFFEALKVFKDPRFLSLSLAELAASVGFLIPLYYMQTYSVFINLSADQGALILGLSNGASFAGRILLGLISDYVSNAKVLLFCSWATAFAVLVLWMVSRTFPTMLLMGLMFGFFAGGYVSLVPVAVAESFGTKQMASTIGLMYAAGGLGMLGGAPLAGFLLDVTLPNTSYLPVILTAGVTMLLGALCISCWAYLNRKASRARMEAH</sequence>
<dbReference type="InterPro" id="IPR011701">
    <property type="entry name" value="MFS"/>
</dbReference>
<feature type="transmembrane region" description="Helical" evidence="4">
    <location>
        <begin position="449"/>
        <end position="470"/>
    </location>
</feature>
<comment type="similarity">
    <text evidence="2">Belongs to the major facilitator superfamily. Monocarboxylate porter (TC 2.A.1.13) family.</text>
</comment>
<dbReference type="GO" id="GO:0022857">
    <property type="term" value="F:transmembrane transporter activity"/>
    <property type="evidence" value="ECO:0007669"/>
    <property type="project" value="InterPro"/>
</dbReference>
<dbReference type="Proteomes" id="UP000726737">
    <property type="component" value="Unassembled WGS sequence"/>
</dbReference>
<feature type="transmembrane region" description="Helical" evidence="4">
    <location>
        <begin position="415"/>
        <end position="437"/>
    </location>
</feature>
<reference evidence="6" key="1">
    <citation type="journal article" date="2020" name="Fungal Divers.">
        <title>Resolving the Mortierellaceae phylogeny through synthesis of multi-gene phylogenetics and phylogenomics.</title>
        <authorList>
            <person name="Vandepol N."/>
            <person name="Liber J."/>
            <person name="Desiro A."/>
            <person name="Na H."/>
            <person name="Kennedy M."/>
            <person name="Barry K."/>
            <person name="Grigoriev I.V."/>
            <person name="Miller A.N."/>
            <person name="O'Donnell K."/>
            <person name="Stajich J.E."/>
            <person name="Bonito G."/>
        </authorList>
    </citation>
    <scope>NUCLEOTIDE SEQUENCE</scope>
    <source>
        <strain evidence="6">KOD948</strain>
    </source>
</reference>
<dbReference type="PANTHER" id="PTHR11360">
    <property type="entry name" value="MONOCARBOXYLATE TRANSPORTER"/>
    <property type="match status" value="1"/>
</dbReference>
<evidence type="ECO:0000259" key="5">
    <source>
        <dbReference type="PROSITE" id="PS50850"/>
    </source>
</evidence>
<feature type="transmembrane region" description="Helical" evidence="4">
    <location>
        <begin position="380"/>
        <end position="403"/>
    </location>
</feature>
<evidence type="ECO:0000256" key="2">
    <source>
        <dbReference type="ARBA" id="ARBA00006727"/>
    </source>
</evidence>
<feature type="transmembrane region" description="Helical" evidence="4">
    <location>
        <begin position="56"/>
        <end position="74"/>
    </location>
</feature>
<evidence type="ECO:0000313" key="7">
    <source>
        <dbReference type="Proteomes" id="UP000726737"/>
    </source>
</evidence>
<keyword evidence="7" id="KW-1185">Reference proteome</keyword>
<dbReference type="PROSITE" id="PS50850">
    <property type="entry name" value="MFS"/>
    <property type="match status" value="1"/>
</dbReference>
<dbReference type="InterPro" id="IPR020846">
    <property type="entry name" value="MFS_dom"/>
</dbReference>
<organism evidence="6 7">
    <name type="scientific">Mortierella polycephala</name>
    <dbReference type="NCBI Taxonomy" id="41804"/>
    <lineage>
        <taxon>Eukaryota</taxon>
        <taxon>Fungi</taxon>
        <taxon>Fungi incertae sedis</taxon>
        <taxon>Mucoromycota</taxon>
        <taxon>Mortierellomycotina</taxon>
        <taxon>Mortierellomycetes</taxon>
        <taxon>Mortierellales</taxon>
        <taxon>Mortierellaceae</taxon>
        <taxon>Mortierella</taxon>
    </lineage>
</organism>
<keyword evidence="4" id="KW-0812">Transmembrane</keyword>
<gene>
    <name evidence="6" type="ORF">BG011_005855</name>
</gene>
<comment type="subcellular location">
    <subcellularLocation>
        <location evidence="1">Membrane</location>
        <topology evidence="1">Multi-pass membrane protein</topology>
    </subcellularLocation>
</comment>
<accession>A0A9P6U984</accession>
<dbReference type="AlphaFoldDB" id="A0A9P6U984"/>
<evidence type="ECO:0000256" key="3">
    <source>
        <dbReference type="SAM" id="MobiDB-lite"/>
    </source>
</evidence>
<dbReference type="EMBL" id="JAAAJA010000041">
    <property type="protein sequence ID" value="KAG0264933.1"/>
    <property type="molecule type" value="Genomic_DNA"/>
</dbReference>
<keyword evidence="4" id="KW-0472">Membrane</keyword>
<dbReference type="InterPro" id="IPR050327">
    <property type="entry name" value="Proton-linked_MCT"/>
</dbReference>
<feature type="transmembrane region" description="Helical" evidence="4">
    <location>
        <begin position="290"/>
        <end position="312"/>
    </location>
</feature>
<feature type="transmembrane region" description="Helical" evidence="4">
    <location>
        <begin position="183"/>
        <end position="203"/>
    </location>
</feature>
<dbReference type="Gene3D" id="1.20.1250.20">
    <property type="entry name" value="MFS general substrate transporter like domains"/>
    <property type="match status" value="1"/>
</dbReference>
<dbReference type="PANTHER" id="PTHR11360:SF284">
    <property type="entry name" value="EG:103B4.3 PROTEIN-RELATED"/>
    <property type="match status" value="1"/>
</dbReference>
<proteinExistence type="inferred from homology"/>
<feature type="transmembrane region" description="Helical" evidence="4">
    <location>
        <begin position="324"/>
        <end position="343"/>
    </location>
</feature>
<dbReference type="CDD" id="cd17352">
    <property type="entry name" value="MFS_MCT_SLC16"/>
    <property type="match status" value="1"/>
</dbReference>
<evidence type="ECO:0000313" key="6">
    <source>
        <dbReference type="EMBL" id="KAG0264933.1"/>
    </source>
</evidence>
<comment type="caution">
    <text evidence="6">The sequence shown here is derived from an EMBL/GenBank/DDBJ whole genome shotgun (WGS) entry which is preliminary data.</text>
</comment>
<feature type="transmembrane region" description="Helical" evidence="4">
    <location>
        <begin position="151"/>
        <end position="171"/>
    </location>
</feature>
<evidence type="ECO:0000256" key="4">
    <source>
        <dbReference type="SAM" id="Phobius"/>
    </source>
</evidence>
<dbReference type="InterPro" id="IPR036259">
    <property type="entry name" value="MFS_trans_sf"/>
</dbReference>
<dbReference type="SUPFAM" id="SSF103473">
    <property type="entry name" value="MFS general substrate transporter"/>
    <property type="match status" value="1"/>
</dbReference>
<keyword evidence="4" id="KW-1133">Transmembrane helix</keyword>